<reference evidence="2" key="1">
    <citation type="submission" date="2021-01" db="EMBL/GenBank/DDBJ databases">
        <authorList>
            <person name="Corre E."/>
            <person name="Pelletier E."/>
            <person name="Niang G."/>
            <person name="Scheremetjew M."/>
            <person name="Finn R."/>
            <person name="Kale V."/>
            <person name="Holt S."/>
            <person name="Cochrane G."/>
            <person name="Meng A."/>
            <person name="Brown T."/>
            <person name="Cohen L."/>
        </authorList>
    </citation>
    <scope>NUCLEOTIDE SEQUENCE</scope>
    <source>
        <strain evidence="2">CCMP1510</strain>
    </source>
</reference>
<feature type="compositionally biased region" description="Basic and acidic residues" evidence="1">
    <location>
        <begin position="1"/>
        <end position="11"/>
    </location>
</feature>
<evidence type="ECO:0000256" key="1">
    <source>
        <dbReference type="SAM" id="MobiDB-lite"/>
    </source>
</evidence>
<accession>A0A7S3JTT8</accession>
<evidence type="ECO:0000313" key="2">
    <source>
        <dbReference type="EMBL" id="CAE0364786.1"/>
    </source>
</evidence>
<proteinExistence type="predicted"/>
<name>A0A7S3JTT8_9STRA</name>
<feature type="region of interest" description="Disordered" evidence="1">
    <location>
        <begin position="63"/>
        <end position="116"/>
    </location>
</feature>
<gene>
    <name evidence="2" type="ORF">ALAG00032_LOCUS5527</name>
</gene>
<dbReference type="AlphaFoldDB" id="A0A7S3JTT8"/>
<organism evidence="2">
    <name type="scientific">Aureoumbra lagunensis</name>
    <dbReference type="NCBI Taxonomy" id="44058"/>
    <lineage>
        <taxon>Eukaryota</taxon>
        <taxon>Sar</taxon>
        <taxon>Stramenopiles</taxon>
        <taxon>Ochrophyta</taxon>
        <taxon>Pelagophyceae</taxon>
        <taxon>Pelagomonadales</taxon>
        <taxon>Aureoumbra</taxon>
    </lineage>
</organism>
<protein>
    <submittedName>
        <fullName evidence="2">Uncharacterized protein</fullName>
    </submittedName>
</protein>
<feature type="compositionally biased region" description="Low complexity" evidence="1">
    <location>
        <begin position="63"/>
        <end position="81"/>
    </location>
</feature>
<dbReference type="EMBL" id="HBIJ01007836">
    <property type="protein sequence ID" value="CAE0364786.1"/>
    <property type="molecule type" value="Transcribed_RNA"/>
</dbReference>
<feature type="region of interest" description="Disordered" evidence="1">
    <location>
        <begin position="1"/>
        <end position="45"/>
    </location>
</feature>
<sequence length="116" mass="12150">MVSMEKEKKLTENSSRSFRLEDCSARTSSSSKRKESESSSATDLDFSACGLGRCERSIGSLRESLSGNSSSISEIISPSSNCGDGIEVCCRSSSSSKSSSSYPLSSSPVLLPGIGC</sequence>
<feature type="compositionally biased region" description="Low complexity" evidence="1">
    <location>
        <begin position="92"/>
        <end position="116"/>
    </location>
</feature>